<proteinExistence type="predicted"/>
<dbReference type="RefSeq" id="WP_045549862.1">
    <property type="nucleotide sequence ID" value="NZ_JZDQ02000017.1"/>
</dbReference>
<organism evidence="1 2">
    <name type="scientific">Nocardioides luteus</name>
    <dbReference type="NCBI Taxonomy" id="1844"/>
    <lineage>
        <taxon>Bacteria</taxon>
        <taxon>Bacillati</taxon>
        <taxon>Actinomycetota</taxon>
        <taxon>Actinomycetes</taxon>
        <taxon>Propionibacteriales</taxon>
        <taxon>Nocardioidaceae</taxon>
        <taxon>Nocardioides</taxon>
    </lineage>
</organism>
<evidence type="ECO:0008006" key="3">
    <source>
        <dbReference type="Google" id="ProtNLM"/>
    </source>
</evidence>
<dbReference type="EMBL" id="JZDQ02000017">
    <property type="protein sequence ID" value="OIJ26227.1"/>
    <property type="molecule type" value="Genomic_DNA"/>
</dbReference>
<dbReference type="InterPro" id="IPR037883">
    <property type="entry name" value="Knr4/Smi1-like_sf"/>
</dbReference>
<name>A0A1J4N3X2_9ACTN</name>
<sequence>MTPAGIDETIEPAIWGDPVPDDEIASVETWLSAPIPSPWRDYLRRDRWLRRGWLRSGAYVTLEPPREARSLMESWADALDRHPGFYWLGTDGSRLIFCVDLRDPDLGVMVTDIAAAGWDEADPLGLSVGEFVQRIDEGTFEPDTAYG</sequence>
<evidence type="ECO:0000313" key="1">
    <source>
        <dbReference type="EMBL" id="OIJ26227.1"/>
    </source>
</evidence>
<reference evidence="1" key="1">
    <citation type="submission" date="2016-10" db="EMBL/GenBank/DDBJ databases">
        <title>Draft Genome Sequence of Nocardioides luteus Strain BAFB, an Alkane-Degrading Bacterium Isolated from JP-7 Polluted Soil.</title>
        <authorList>
            <person name="Brown L."/>
            <person name="Ruiz O.N."/>
            <person name="Gunasekera T."/>
        </authorList>
    </citation>
    <scope>NUCLEOTIDE SEQUENCE [LARGE SCALE GENOMIC DNA]</scope>
    <source>
        <strain evidence="1">BAFB</strain>
    </source>
</reference>
<protein>
    <recommendedName>
        <fullName evidence="3">Knr4/Smi1-like domain-containing protein</fullName>
    </recommendedName>
</protein>
<dbReference type="OrthoDB" id="4371404at2"/>
<dbReference type="STRING" id="1844.UG56_013340"/>
<dbReference type="AlphaFoldDB" id="A0A1J4N3X2"/>
<accession>A0A1J4N3X2</accession>
<dbReference type="Proteomes" id="UP000033772">
    <property type="component" value="Unassembled WGS sequence"/>
</dbReference>
<comment type="caution">
    <text evidence="1">The sequence shown here is derived from an EMBL/GenBank/DDBJ whole genome shotgun (WGS) entry which is preliminary data.</text>
</comment>
<dbReference type="SUPFAM" id="SSF160631">
    <property type="entry name" value="SMI1/KNR4-like"/>
    <property type="match status" value="1"/>
</dbReference>
<gene>
    <name evidence="1" type="ORF">UG56_013340</name>
</gene>
<evidence type="ECO:0000313" key="2">
    <source>
        <dbReference type="Proteomes" id="UP000033772"/>
    </source>
</evidence>
<keyword evidence="2" id="KW-1185">Reference proteome</keyword>